<dbReference type="AlphaFoldDB" id="W0F2Y4"/>
<evidence type="ECO:0000313" key="2">
    <source>
        <dbReference type="Proteomes" id="UP000003586"/>
    </source>
</evidence>
<accession>W0F2Y4</accession>
<dbReference type="EMBL" id="CP007035">
    <property type="protein sequence ID" value="AHF17410.1"/>
    <property type="molecule type" value="Genomic_DNA"/>
</dbReference>
<sequence>MVILYFPFGSLIGVAEKFKVGKTKNPGQRKRNQQPAQSYYTVLAKTNMAEPDVDLMIFFLFSEWPSYSILLSDARLMLFMITSKI</sequence>
<dbReference type="Proteomes" id="UP000003586">
    <property type="component" value="Chromosome"/>
</dbReference>
<dbReference type="KEGG" id="nso:NIASO_07050"/>
<evidence type="ECO:0000313" key="1">
    <source>
        <dbReference type="EMBL" id="AHF17410.1"/>
    </source>
</evidence>
<gene>
    <name evidence="1" type="ORF">NIASO_07050</name>
</gene>
<name>W0F2Y4_9BACT</name>
<dbReference type="HOGENOM" id="CLU_2509276_0_0_10"/>
<reference evidence="1 2" key="1">
    <citation type="submission" date="2013-12" db="EMBL/GenBank/DDBJ databases">
        <authorList>
            <consortium name="DOE Joint Genome Institute"/>
            <person name="Eisen J."/>
            <person name="Huntemann M."/>
            <person name="Han J."/>
            <person name="Chen A."/>
            <person name="Kyrpides N."/>
            <person name="Mavromatis K."/>
            <person name="Markowitz V."/>
            <person name="Palaniappan K."/>
            <person name="Ivanova N."/>
            <person name="Schaumberg A."/>
            <person name="Pati A."/>
            <person name="Liolios K."/>
            <person name="Nordberg H.P."/>
            <person name="Cantor M.N."/>
            <person name="Hua S.X."/>
            <person name="Woyke T."/>
        </authorList>
    </citation>
    <scope>NUCLEOTIDE SEQUENCE [LARGE SCALE GENOMIC DNA]</scope>
    <source>
        <strain evidence="2">DSM 19437</strain>
    </source>
</reference>
<dbReference type="STRING" id="929713.NIASO_07050"/>
<protein>
    <submittedName>
        <fullName evidence="1">Uncharacterized protein</fullName>
    </submittedName>
</protein>
<organism evidence="1 2">
    <name type="scientific">Niabella soli DSM 19437</name>
    <dbReference type="NCBI Taxonomy" id="929713"/>
    <lineage>
        <taxon>Bacteria</taxon>
        <taxon>Pseudomonadati</taxon>
        <taxon>Bacteroidota</taxon>
        <taxon>Chitinophagia</taxon>
        <taxon>Chitinophagales</taxon>
        <taxon>Chitinophagaceae</taxon>
        <taxon>Niabella</taxon>
    </lineage>
</organism>
<keyword evidence="2" id="KW-1185">Reference proteome</keyword>
<proteinExistence type="predicted"/>